<accession>A0A9X2L7J1</accession>
<protein>
    <submittedName>
        <fullName evidence="14">TonB-dependent receptor</fullName>
    </submittedName>
</protein>
<dbReference type="InterPro" id="IPR037066">
    <property type="entry name" value="Plug_dom_sf"/>
</dbReference>
<evidence type="ECO:0000256" key="1">
    <source>
        <dbReference type="ARBA" id="ARBA00004571"/>
    </source>
</evidence>
<dbReference type="RefSeq" id="WP_255135882.1">
    <property type="nucleotide sequence ID" value="NZ_JANDBC010000003.1"/>
</dbReference>
<dbReference type="Gene3D" id="2.40.170.20">
    <property type="entry name" value="TonB-dependent receptor, beta-barrel domain"/>
    <property type="match status" value="1"/>
</dbReference>
<feature type="domain" description="TonB-dependent receptor-like beta-barrel" evidence="12">
    <location>
        <begin position="343"/>
        <end position="852"/>
    </location>
</feature>
<keyword evidence="2 10" id="KW-0813">Transport</keyword>
<evidence type="ECO:0000256" key="2">
    <source>
        <dbReference type="ARBA" id="ARBA00022448"/>
    </source>
</evidence>
<evidence type="ECO:0000259" key="12">
    <source>
        <dbReference type="Pfam" id="PF00593"/>
    </source>
</evidence>
<evidence type="ECO:0000256" key="6">
    <source>
        <dbReference type="ARBA" id="ARBA00023077"/>
    </source>
</evidence>
<organism evidence="14 15">
    <name type="scientific">Gracilimonas sediminicola</name>
    <dbReference type="NCBI Taxonomy" id="2952158"/>
    <lineage>
        <taxon>Bacteria</taxon>
        <taxon>Pseudomonadati</taxon>
        <taxon>Balneolota</taxon>
        <taxon>Balneolia</taxon>
        <taxon>Balneolales</taxon>
        <taxon>Balneolaceae</taxon>
        <taxon>Gracilimonas</taxon>
    </lineage>
</organism>
<dbReference type="InterPro" id="IPR036942">
    <property type="entry name" value="Beta-barrel_TonB_sf"/>
</dbReference>
<dbReference type="GO" id="GO:0044718">
    <property type="term" value="P:siderophore transmembrane transport"/>
    <property type="evidence" value="ECO:0007669"/>
    <property type="project" value="TreeGrafter"/>
</dbReference>
<dbReference type="PANTHER" id="PTHR30069">
    <property type="entry name" value="TONB-DEPENDENT OUTER MEMBRANE RECEPTOR"/>
    <property type="match status" value="1"/>
</dbReference>
<evidence type="ECO:0000256" key="11">
    <source>
        <dbReference type="RuleBase" id="RU003357"/>
    </source>
</evidence>
<comment type="subcellular location">
    <subcellularLocation>
        <location evidence="1 10">Cell outer membrane</location>
        <topology evidence="1 10">Multi-pass membrane protein</topology>
    </subcellularLocation>
</comment>
<dbReference type="AlphaFoldDB" id="A0A9X2L7J1"/>
<proteinExistence type="inferred from homology"/>
<dbReference type="PANTHER" id="PTHR30069:SF29">
    <property type="entry name" value="HEMOGLOBIN AND HEMOGLOBIN-HAPTOGLOBIN-BINDING PROTEIN 1-RELATED"/>
    <property type="match status" value="1"/>
</dbReference>
<keyword evidence="7 10" id="KW-0472">Membrane</keyword>
<keyword evidence="9 10" id="KW-0998">Cell outer membrane</keyword>
<dbReference type="PROSITE" id="PS52016">
    <property type="entry name" value="TONB_DEPENDENT_REC_3"/>
    <property type="match status" value="1"/>
</dbReference>
<evidence type="ECO:0000256" key="3">
    <source>
        <dbReference type="ARBA" id="ARBA00022452"/>
    </source>
</evidence>
<sequence>MKGFKIIRQLFFLFIFLISANSLFAFQTGKIAGEVLEESTGEPLIGVQVFIEGTSKGMTTDIDGLYNINNVDPGTYTIVFRYVGFTTYKVENVEVFVDKTTRIDATMSEAVIEGEEVIVTAERPIVEKDRTTTTAYISSEQLDDLPVVNLSDAINNQAGVVDGHFRGGRATEVTYLVNGVPINNAYSNTAAFTVEQNMVSSLQVISGVFNAEYGQALSGVVDIQTKGVPSEWTGNALAYVGQILSNRKLEFVEREADAGQFLSYEDFTQEKVTFTEAAPLLENRDLQVSVGGPILKEKLGFRVSLRYLSEPGHLLGKDLFRPSDQSFGLSNSDRNDWIIESTGSGDYRYMNYQDRYSLNSSVVYQINSRIKVDYNLFLQKLDGQGYNHGFKYNPNGVNEYHNLSQNHILGFKFVFGQKSFANLSFSYLNDNGGSWLHSPPEDSLNLSSAYVPIEQSSQQGREAFAVGGNQLFSTRDVVQTAGVVGSFSSQLNSVVSIKTGFSGRLHNLDVNTFGITVLNDEPRVNESPFDSYALDVSPYEGAVYAQTKIEYPNLIVNAGLRADYFNPNFEVPLDWTQASRLMIVNPDDPSEMIYNRKYADDTFQVSPRLGIAFPISETGVMRFSAGLFFQTPQLSILYTNSEYEKNPVASPAQFGNANLDPERTLSFEVGLQQGITETLGLDLTLFSKDIRNLTGVEFGRAFDGQNISRFVNLDYGTVKGATLSLYERGDGPLSWTLDYTLQFAKGSASNPTDAFTRFQSGLEPTIKLRRLNWDRRNVLNNTLTYRTDFGLTVSTISSLQTGTPYTTIRQDRVSFIDNNEDKPIWFNTDMRVYYKPVKLKPDVQFFLQVDNLFDSRPQYSVFSETGLATESERLADIQRGNSIPGGVNSFEEFILNQAMLGPPRTVRVGLKYTF</sequence>
<dbReference type="InterPro" id="IPR012910">
    <property type="entry name" value="Plug_dom"/>
</dbReference>
<evidence type="ECO:0000256" key="7">
    <source>
        <dbReference type="ARBA" id="ARBA00023136"/>
    </source>
</evidence>
<evidence type="ECO:0000256" key="9">
    <source>
        <dbReference type="ARBA" id="ARBA00023237"/>
    </source>
</evidence>
<dbReference type="EMBL" id="JANDBC010000003">
    <property type="protein sequence ID" value="MCP9292983.1"/>
    <property type="molecule type" value="Genomic_DNA"/>
</dbReference>
<dbReference type="SUPFAM" id="SSF49464">
    <property type="entry name" value="Carboxypeptidase regulatory domain-like"/>
    <property type="match status" value="1"/>
</dbReference>
<evidence type="ECO:0000256" key="4">
    <source>
        <dbReference type="ARBA" id="ARBA00022692"/>
    </source>
</evidence>
<keyword evidence="4 10" id="KW-0812">Transmembrane</keyword>
<evidence type="ECO:0000313" key="14">
    <source>
        <dbReference type="EMBL" id="MCP9292983.1"/>
    </source>
</evidence>
<evidence type="ECO:0000256" key="5">
    <source>
        <dbReference type="ARBA" id="ARBA00022729"/>
    </source>
</evidence>
<keyword evidence="15" id="KW-1185">Reference proteome</keyword>
<dbReference type="Proteomes" id="UP001139125">
    <property type="component" value="Unassembled WGS sequence"/>
</dbReference>
<name>A0A9X2L7J1_9BACT</name>
<evidence type="ECO:0000313" key="15">
    <source>
        <dbReference type="Proteomes" id="UP001139125"/>
    </source>
</evidence>
<dbReference type="Pfam" id="PF13715">
    <property type="entry name" value="CarbopepD_reg_2"/>
    <property type="match status" value="1"/>
</dbReference>
<evidence type="ECO:0000259" key="13">
    <source>
        <dbReference type="Pfam" id="PF07715"/>
    </source>
</evidence>
<comment type="similarity">
    <text evidence="10 11">Belongs to the TonB-dependent receptor family.</text>
</comment>
<dbReference type="InterPro" id="IPR039426">
    <property type="entry name" value="TonB-dep_rcpt-like"/>
</dbReference>
<keyword evidence="3 10" id="KW-1134">Transmembrane beta strand</keyword>
<dbReference type="InterPro" id="IPR000531">
    <property type="entry name" value="Beta-barrel_TonB"/>
</dbReference>
<gene>
    <name evidence="14" type="ORF">NM125_15440</name>
</gene>
<dbReference type="GO" id="GO:0009279">
    <property type="term" value="C:cell outer membrane"/>
    <property type="evidence" value="ECO:0007669"/>
    <property type="project" value="UniProtKB-SubCell"/>
</dbReference>
<reference evidence="14" key="1">
    <citation type="submission" date="2022-06" db="EMBL/GenBank/DDBJ databases">
        <title>Gracilimonas sp. CAU 1638 isolated from sea sediment.</title>
        <authorList>
            <person name="Kim W."/>
        </authorList>
    </citation>
    <scope>NUCLEOTIDE SEQUENCE</scope>
    <source>
        <strain evidence="14">CAU 1638</strain>
    </source>
</reference>
<keyword evidence="6 11" id="KW-0798">TonB box</keyword>
<dbReference type="SUPFAM" id="SSF56935">
    <property type="entry name" value="Porins"/>
    <property type="match status" value="1"/>
</dbReference>
<feature type="domain" description="TonB-dependent receptor plug" evidence="13">
    <location>
        <begin position="129"/>
        <end position="220"/>
    </location>
</feature>
<evidence type="ECO:0000256" key="8">
    <source>
        <dbReference type="ARBA" id="ARBA00023170"/>
    </source>
</evidence>
<dbReference type="GO" id="GO:0015344">
    <property type="term" value="F:siderophore uptake transmembrane transporter activity"/>
    <property type="evidence" value="ECO:0007669"/>
    <property type="project" value="TreeGrafter"/>
</dbReference>
<keyword evidence="8 14" id="KW-0675">Receptor</keyword>
<evidence type="ECO:0000256" key="10">
    <source>
        <dbReference type="PROSITE-ProRule" id="PRU01360"/>
    </source>
</evidence>
<comment type="caution">
    <text evidence="14">The sequence shown here is derived from an EMBL/GenBank/DDBJ whole genome shotgun (WGS) entry which is preliminary data.</text>
</comment>
<dbReference type="InterPro" id="IPR008969">
    <property type="entry name" value="CarboxyPept-like_regulatory"/>
</dbReference>
<dbReference type="Gene3D" id="2.60.40.1120">
    <property type="entry name" value="Carboxypeptidase-like, regulatory domain"/>
    <property type="match status" value="1"/>
</dbReference>
<dbReference type="Gene3D" id="2.170.130.10">
    <property type="entry name" value="TonB-dependent receptor, plug domain"/>
    <property type="match status" value="1"/>
</dbReference>
<dbReference type="Pfam" id="PF00593">
    <property type="entry name" value="TonB_dep_Rec_b-barrel"/>
    <property type="match status" value="1"/>
</dbReference>
<dbReference type="Pfam" id="PF07715">
    <property type="entry name" value="Plug"/>
    <property type="match status" value="1"/>
</dbReference>
<keyword evidence="5" id="KW-0732">Signal</keyword>